<dbReference type="EMBL" id="MU838997">
    <property type="protein sequence ID" value="KAK1772755.1"/>
    <property type="molecule type" value="Genomic_DNA"/>
</dbReference>
<reference evidence="1" key="1">
    <citation type="submission" date="2023-06" db="EMBL/GenBank/DDBJ databases">
        <title>Genome-scale phylogeny and comparative genomics of the fungal order Sordariales.</title>
        <authorList>
            <consortium name="Lawrence Berkeley National Laboratory"/>
            <person name="Hensen N."/>
            <person name="Bonometti L."/>
            <person name="Westerberg I."/>
            <person name="Brannstrom I.O."/>
            <person name="Guillou S."/>
            <person name="Cros-Aarteil S."/>
            <person name="Calhoun S."/>
            <person name="Haridas S."/>
            <person name="Kuo A."/>
            <person name="Mondo S."/>
            <person name="Pangilinan J."/>
            <person name="Riley R."/>
            <person name="Labutti K."/>
            <person name="Andreopoulos B."/>
            <person name="Lipzen A."/>
            <person name="Chen C."/>
            <person name="Yanf M."/>
            <person name="Daum C."/>
            <person name="Ng V."/>
            <person name="Clum A."/>
            <person name="Steindorff A."/>
            <person name="Ohm R."/>
            <person name="Martin F."/>
            <person name="Silar P."/>
            <person name="Natvig D."/>
            <person name="Lalanne C."/>
            <person name="Gautier V."/>
            <person name="Ament-Velasquez S.L."/>
            <person name="Kruys A."/>
            <person name="Hutchinson M.I."/>
            <person name="Powell A.J."/>
            <person name="Barry K."/>
            <person name="Miller A.N."/>
            <person name="Grigoriev I.V."/>
            <person name="Debuchy R."/>
            <person name="Gladieux P."/>
            <person name="Thoren M.H."/>
            <person name="Johannesson H."/>
        </authorList>
    </citation>
    <scope>NUCLEOTIDE SEQUENCE</scope>
    <source>
        <strain evidence="1">8032-3</strain>
    </source>
</reference>
<organism evidence="1 2">
    <name type="scientific">Phialemonium atrogriseum</name>
    <dbReference type="NCBI Taxonomy" id="1093897"/>
    <lineage>
        <taxon>Eukaryota</taxon>
        <taxon>Fungi</taxon>
        <taxon>Dikarya</taxon>
        <taxon>Ascomycota</taxon>
        <taxon>Pezizomycotina</taxon>
        <taxon>Sordariomycetes</taxon>
        <taxon>Sordariomycetidae</taxon>
        <taxon>Cephalothecales</taxon>
        <taxon>Cephalothecaceae</taxon>
        <taxon>Phialemonium</taxon>
    </lineage>
</organism>
<comment type="caution">
    <text evidence="1">The sequence shown here is derived from an EMBL/GenBank/DDBJ whole genome shotgun (WGS) entry which is preliminary data.</text>
</comment>
<sequence>MSTPASQATNPGRGGTQECALLYADPTAPPRATTTDIVFFDESGQPSSVLVIAFKLHVGTWTSSAEAVSDEMLVALPARESAKAQTMGLLRFTPSDDQKPSVEGYGLPFIARDDEDDRIVNHGELIEGVRTLRDICVQTELMILFAGIILLPRGRDQFSRDFPEPVLKVFPYSIGEWSMESYQEEVPKYAHSLPYDTSYRFDNHQDYLTALRASSKTSSTWQRMSKLSAAGQGRLGIWAGAISYSGSDTNADPVRICHEQRASLRGDAEDKDHDQSFPPLEGVRRVDDNITAGGLVVPLESLL</sequence>
<dbReference type="RefSeq" id="XP_060288968.1">
    <property type="nucleotide sequence ID" value="XM_060429487.1"/>
</dbReference>
<dbReference type="AlphaFoldDB" id="A0AAJ0FU37"/>
<dbReference type="GeneID" id="85312674"/>
<accession>A0AAJ0FU37</accession>
<evidence type="ECO:0000313" key="1">
    <source>
        <dbReference type="EMBL" id="KAK1772755.1"/>
    </source>
</evidence>
<dbReference type="Proteomes" id="UP001244011">
    <property type="component" value="Unassembled WGS sequence"/>
</dbReference>
<keyword evidence="2" id="KW-1185">Reference proteome</keyword>
<name>A0AAJ0FU37_9PEZI</name>
<evidence type="ECO:0000313" key="2">
    <source>
        <dbReference type="Proteomes" id="UP001244011"/>
    </source>
</evidence>
<proteinExistence type="predicted"/>
<gene>
    <name evidence="1" type="ORF">QBC33DRAFT_554198</name>
</gene>
<protein>
    <submittedName>
        <fullName evidence="1">Uncharacterized protein</fullName>
    </submittedName>
</protein>